<feature type="domain" description="SDH C-terminal" evidence="11">
    <location>
        <begin position="239"/>
        <end position="266"/>
    </location>
</feature>
<dbReference type="Pfam" id="PF01488">
    <property type="entry name" value="Shikimate_DH"/>
    <property type="match status" value="1"/>
</dbReference>
<comment type="catalytic activity">
    <reaction evidence="7 8">
        <text>shikimate + NADP(+) = 3-dehydroshikimate + NADPH + H(+)</text>
        <dbReference type="Rhea" id="RHEA:17737"/>
        <dbReference type="ChEBI" id="CHEBI:15378"/>
        <dbReference type="ChEBI" id="CHEBI:16630"/>
        <dbReference type="ChEBI" id="CHEBI:36208"/>
        <dbReference type="ChEBI" id="CHEBI:57783"/>
        <dbReference type="ChEBI" id="CHEBI:58349"/>
        <dbReference type="EC" id="1.1.1.25"/>
    </reaction>
</comment>
<dbReference type="AlphaFoldDB" id="A0A1M7RE22"/>
<feature type="binding site" evidence="8">
    <location>
        <position position="216"/>
    </location>
    <ligand>
        <name>NADP(+)</name>
        <dbReference type="ChEBI" id="CHEBI:58349"/>
    </ligand>
</feature>
<dbReference type="InterPro" id="IPR006151">
    <property type="entry name" value="Shikm_DH/Glu-tRNA_Rdtase"/>
</dbReference>
<dbReference type="Proteomes" id="UP000184339">
    <property type="component" value="Unassembled WGS sequence"/>
</dbReference>
<dbReference type="InterPro" id="IPR046346">
    <property type="entry name" value="Aminoacid_DH-like_N_sf"/>
</dbReference>
<dbReference type="PANTHER" id="PTHR21089:SF1">
    <property type="entry name" value="BIFUNCTIONAL 3-DEHYDROQUINATE DEHYDRATASE_SHIKIMATE DEHYDROGENASE, CHLOROPLASTIC"/>
    <property type="match status" value="1"/>
</dbReference>
<dbReference type="GO" id="GO:0004764">
    <property type="term" value="F:shikimate 3-dehydrogenase (NADP+) activity"/>
    <property type="evidence" value="ECO:0007669"/>
    <property type="project" value="UniProtKB-UniRule"/>
</dbReference>
<dbReference type="FunFam" id="3.40.50.10860:FF:000006">
    <property type="entry name" value="Shikimate dehydrogenase (NADP(+))"/>
    <property type="match status" value="1"/>
</dbReference>
<dbReference type="GO" id="GO:0009073">
    <property type="term" value="P:aromatic amino acid family biosynthetic process"/>
    <property type="evidence" value="ECO:0007669"/>
    <property type="project" value="UniProtKB-KW"/>
</dbReference>
<dbReference type="InterPro" id="IPR022893">
    <property type="entry name" value="Shikimate_DH_fam"/>
</dbReference>
<comment type="function">
    <text evidence="8">Involved in the biosynthesis of the chorismate, which leads to the biosynthesis of aromatic amino acids. Catalyzes the reversible NADPH linked reduction of 3-dehydroshikimate (DHSA) to yield shikimate (SA).</text>
</comment>
<dbReference type="RefSeq" id="WP_072790617.1">
    <property type="nucleotide sequence ID" value="NZ_FRCX01000022.1"/>
</dbReference>
<feature type="domain" description="Shikimate dehydrogenase substrate binding N-terminal" evidence="10">
    <location>
        <begin position="6"/>
        <end position="88"/>
    </location>
</feature>
<accession>A0A1M7RE22</accession>
<feature type="binding site" evidence="8">
    <location>
        <begin position="14"/>
        <end position="16"/>
    </location>
    <ligand>
        <name>shikimate</name>
        <dbReference type="ChEBI" id="CHEBI:36208"/>
    </ligand>
</feature>
<feature type="binding site" evidence="8">
    <location>
        <position position="61"/>
    </location>
    <ligand>
        <name>shikimate</name>
        <dbReference type="ChEBI" id="CHEBI:36208"/>
    </ligand>
</feature>
<evidence type="ECO:0000256" key="4">
    <source>
        <dbReference type="ARBA" id="ARBA00022857"/>
    </source>
</evidence>
<dbReference type="GO" id="GO:0008652">
    <property type="term" value="P:amino acid biosynthetic process"/>
    <property type="evidence" value="ECO:0007669"/>
    <property type="project" value="UniProtKB-KW"/>
</dbReference>
<gene>
    <name evidence="8" type="primary">aroE</name>
    <name evidence="12" type="ORF">SAMN05192549_12215</name>
</gene>
<dbReference type="OrthoDB" id="9776868at2"/>
<dbReference type="SUPFAM" id="SSF53223">
    <property type="entry name" value="Aminoacid dehydrogenase-like, N-terminal domain"/>
    <property type="match status" value="1"/>
</dbReference>
<dbReference type="Pfam" id="PF18317">
    <property type="entry name" value="SDH_C"/>
    <property type="match status" value="1"/>
</dbReference>
<evidence type="ECO:0000256" key="5">
    <source>
        <dbReference type="ARBA" id="ARBA00023002"/>
    </source>
</evidence>
<dbReference type="EC" id="1.1.1.25" evidence="2 8"/>
<feature type="active site" description="Proton acceptor" evidence="8">
    <location>
        <position position="65"/>
    </location>
</feature>
<dbReference type="NCBIfam" id="TIGR00507">
    <property type="entry name" value="aroE"/>
    <property type="match status" value="1"/>
</dbReference>
<dbReference type="InterPro" id="IPR036291">
    <property type="entry name" value="NAD(P)-bd_dom_sf"/>
</dbReference>
<dbReference type="GO" id="GO:0019632">
    <property type="term" value="P:shikimate metabolic process"/>
    <property type="evidence" value="ECO:0007669"/>
    <property type="project" value="InterPro"/>
</dbReference>
<comment type="pathway">
    <text evidence="1 8">Metabolic intermediate biosynthesis; chorismate biosynthesis; chorismate from D-erythrose 4-phosphate and phosphoenolpyruvate: step 4/7.</text>
</comment>
<sequence>MDRYCVFGNPIAHSKSPEIHTAFAAQTGQELAYERCLAPLDGFVDAVRTFIAQGGKGANVTVPFKLEAVKLAQALTIRARAAGAVNTLVFSDDGIIGDNTDGAGLVADIVNNAGVPITGKRVLLLGAGGAVRGVVLPILEHRPARLVIANRTVAKAEELVEQFAALGGQGVVSACGFDGIEGDYDIIVNGTAASLSAELPPISPSVFAPGALALDMMYGASPTVFLQFAGQHGAQLRDGLGMLVEQAAEAFQLWRGVQPATADVLHHLRSRL</sequence>
<dbReference type="InterPro" id="IPR011342">
    <property type="entry name" value="Shikimate_DH"/>
</dbReference>
<feature type="binding site" evidence="8">
    <location>
        <position position="86"/>
    </location>
    <ligand>
        <name>shikimate</name>
        <dbReference type="ChEBI" id="CHEBI:36208"/>
    </ligand>
</feature>
<dbReference type="GO" id="GO:0005829">
    <property type="term" value="C:cytosol"/>
    <property type="evidence" value="ECO:0007669"/>
    <property type="project" value="TreeGrafter"/>
</dbReference>
<dbReference type="Gene3D" id="3.40.50.720">
    <property type="entry name" value="NAD(P)-binding Rossmann-like Domain"/>
    <property type="match status" value="1"/>
</dbReference>
<evidence type="ECO:0000313" key="12">
    <source>
        <dbReference type="EMBL" id="SHN44431.1"/>
    </source>
</evidence>
<dbReference type="Pfam" id="PF08501">
    <property type="entry name" value="Shikimate_dh_N"/>
    <property type="match status" value="1"/>
</dbReference>
<feature type="domain" description="Quinate/shikimate 5-dehydrogenase/glutamyl-tRNA reductase" evidence="9">
    <location>
        <begin position="117"/>
        <end position="193"/>
    </location>
</feature>
<dbReference type="GO" id="GO:0050661">
    <property type="term" value="F:NADP binding"/>
    <property type="evidence" value="ECO:0007669"/>
    <property type="project" value="InterPro"/>
</dbReference>
<dbReference type="HAMAP" id="MF_00222">
    <property type="entry name" value="Shikimate_DH_AroE"/>
    <property type="match status" value="1"/>
</dbReference>
<evidence type="ECO:0000313" key="13">
    <source>
        <dbReference type="Proteomes" id="UP000184339"/>
    </source>
</evidence>
<evidence type="ECO:0000256" key="6">
    <source>
        <dbReference type="ARBA" id="ARBA00023141"/>
    </source>
</evidence>
<comment type="similarity">
    <text evidence="8">Belongs to the shikimate dehydrogenase family.</text>
</comment>
<feature type="binding site" evidence="8">
    <location>
        <begin position="126"/>
        <end position="130"/>
    </location>
    <ligand>
        <name>NADP(+)</name>
        <dbReference type="ChEBI" id="CHEBI:58349"/>
    </ligand>
</feature>
<dbReference type="STRING" id="551987.SAMN05192549_12215"/>
<evidence type="ECO:0000256" key="8">
    <source>
        <dbReference type="HAMAP-Rule" id="MF_00222"/>
    </source>
</evidence>
<evidence type="ECO:0000259" key="9">
    <source>
        <dbReference type="Pfam" id="PF01488"/>
    </source>
</evidence>
<keyword evidence="6 8" id="KW-0057">Aromatic amino acid biosynthesis</keyword>
<keyword evidence="5 8" id="KW-0560">Oxidoreductase</keyword>
<protein>
    <recommendedName>
        <fullName evidence="2 8">Shikimate dehydrogenase (NADP(+))</fullName>
        <shortName evidence="8">SDH</shortName>
        <ecNumber evidence="2 8">1.1.1.25</ecNumber>
    </recommendedName>
</protein>
<evidence type="ECO:0000259" key="11">
    <source>
        <dbReference type="Pfam" id="PF18317"/>
    </source>
</evidence>
<dbReference type="InterPro" id="IPR013708">
    <property type="entry name" value="Shikimate_DH-bd_N"/>
</dbReference>
<evidence type="ECO:0000256" key="2">
    <source>
        <dbReference type="ARBA" id="ARBA00012962"/>
    </source>
</evidence>
<evidence type="ECO:0000259" key="10">
    <source>
        <dbReference type="Pfam" id="PF08501"/>
    </source>
</evidence>
<dbReference type="GO" id="GO:0009423">
    <property type="term" value="P:chorismate biosynthetic process"/>
    <property type="evidence" value="ECO:0007669"/>
    <property type="project" value="UniProtKB-UniRule"/>
</dbReference>
<keyword evidence="4 8" id="KW-0521">NADP</keyword>
<feature type="binding site" evidence="8">
    <location>
        <position position="101"/>
    </location>
    <ligand>
        <name>shikimate</name>
        <dbReference type="ChEBI" id="CHEBI:36208"/>
    </ligand>
</feature>
<keyword evidence="3 8" id="KW-0028">Amino-acid biosynthesis</keyword>
<dbReference type="UniPathway" id="UPA00053">
    <property type="reaction ID" value="UER00087"/>
</dbReference>
<proteinExistence type="inferred from homology"/>
<comment type="subunit">
    <text evidence="8">Homodimer.</text>
</comment>
<reference evidence="13" key="1">
    <citation type="submission" date="2016-11" db="EMBL/GenBank/DDBJ databases">
        <authorList>
            <person name="Varghese N."/>
            <person name="Submissions S."/>
        </authorList>
    </citation>
    <scope>NUCLEOTIDE SEQUENCE [LARGE SCALE GENOMIC DNA]</scope>
    <source>
        <strain evidence="13">Sac-22</strain>
    </source>
</reference>
<evidence type="ECO:0000256" key="3">
    <source>
        <dbReference type="ARBA" id="ARBA00022605"/>
    </source>
</evidence>
<dbReference type="Gene3D" id="3.40.50.10860">
    <property type="entry name" value="Leucine Dehydrogenase, chain A, domain 1"/>
    <property type="match status" value="2"/>
</dbReference>
<keyword evidence="13" id="KW-1185">Reference proteome</keyword>
<feature type="binding site" evidence="8">
    <location>
        <position position="246"/>
    </location>
    <ligand>
        <name>shikimate</name>
        <dbReference type="ChEBI" id="CHEBI:36208"/>
    </ligand>
</feature>
<organism evidence="12 13">
    <name type="scientific">Duganella sacchari</name>
    <dbReference type="NCBI Taxonomy" id="551987"/>
    <lineage>
        <taxon>Bacteria</taxon>
        <taxon>Pseudomonadati</taxon>
        <taxon>Pseudomonadota</taxon>
        <taxon>Betaproteobacteria</taxon>
        <taxon>Burkholderiales</taxon>
        <taxon>Oxalobacteraceae</taxon>
        <taxon>Telluria group</taxon>
        <taxon>Duganella</taxon>
    </lineage>
</organism>
<evidence type="ECO:0000256" key="7">
    <source>
        <dbReference type="ARBA" id="ARBA00049442"/>
    </source>
</evidence>
<dbReference type="SUPFAM" id="SSF51735">
    <property type="entry name" value="NAD(P)-binding Rossmann-fold domains"/>
    <property type="match status" value="1"/>
</dbReference>
<dbReference type="NCBIfam" id="NF001310">
    <property type="entry name" value="PRK00258.1-2"/>
    <property type="match status" value="1"/>
</dbReference>
<feature type="binding site" evidence="8">
    <location>
        <position position="239"/>
    </location>
    <ligand>
        <name>NADP(+)</name>
        <dbReference type="ChEBI" id="CHEBI:58349"/>
    </ligand>
</feature>
<dbReference type="EMBL" id="FRCX01000022">
    <property type="protein sequence ID" value="SHN44431.1"/>
    <property type="molecule type" value="Genomic_DNA"/>
</dbReference>
<name>A0A1M7RE22_9BURK</name>
<dbReference type="InterPro" id="IPR041121">
    <property type="entry name" value="SDH_C"/>
</dbReference>
<evidence type="ECO:0000256" key="1">
    <source>
        <dbReference type="ARBA" id="ARBA00004871"/>
    </source>
</evidence>
<dbReference type="CDD" id="cd01065">
    <property type="entry name" value="NAD_bind_Shikimate_DH"/>
    <property type="match status" value="1"/>
</dbReference>
<comment type="caution">
    <text evidence="8">Lacks conserved residue(s) required for the propagation of feature annotation.</text>
</comment>
<feature type="binding site" evidence="8">
    <location>
        <begin position="150"/>
        <end position="155"/>
    </location>
    <ligand>
        <name>NADP(+)</name>
        <dbReference type="ChEBI" id="CHEBI:58349"/>
    </ligand>
</feature>
<dbReference type="PANTHER" id="PTHR21089">
    <property type="entry name" value="SHIKIMATE DEHYDROGENASE"/>
    <property type="match status" value="1"/>
</dbReference>
<feature type="binding site" evidence="8">
    <location>
        <position position="218"/>
    </location>
    <ligand>
        <name>shikimate</name>
        <dbReference type="ChEBI" id="CHEBI:36208"/>
    </ligand>
</feature>